<evidence type="ECO:0000313" key="1">
    <source>
        <dbReference type="EMBL" id="CAD8081670.1"/>
    </source>
</evidence>
<sequence>MIYQIQQRKKSNQYRFTTNLILSIIEDDVNELNRVISLKSSQIKKLRFKLQQFKQHIIDEEDMSLQFQTHFYQKQHQN</sequence>
<dbReference type="EMBL" id="CAJJDM010000068">
    <property type="protein sequence ID" value="CAD8081670.1"/>
    <property type="molecule type" value="Genomic_DNA"/>
</dbReference>
<dbReference type="AlphaFoldDB" id="A0A8S1MN77"/>
<name>A0A8S1MN77_PARPR</name>
<proteinExistence type="predicted"/>
<protein>
    <submittedName>
        <fullName evidence="1">Uncharacterized protein</fullName>
    </submittedName>
</protein>
<dbReference type="Proteomes" id="UP000688137">
    <property type="component" value="Unassembled WGS sequence"/>
</dbReference>
<keyword evidence="2" id="KW-1185">Reference proteome</keyword>
<reference evidence="1" key="1">
    <citation type="submission" date="2021-01" db="EMBL/GenBank/DDBJ databases">
        <authorList>
            <consortium name="Genoscope - CEA"/>
            <person name="William W."/>
        </authorList>
    </citation>
    <scope>NUCLEOTIDE SEQUENCE</scope>
</reference>
<organism evidence="1 2">
    <name type="scientific">Paramecium primaurelia</name>
    <dbReference type="NCBI Taxonomy" id="5886"/>
    <lineage>
        <taxon>Eukaryota</taxon>
        <taxon>Sar</taxon>
        <taxon>Alveolata</taxon>
        <taxon>Ciliophora</taxon>
        <taxon>Intramacronucleata</taxon>
        <taxon>Oligohymenophorea</taxon>
        <taxon>Peniculida</taxon>
        <taxon>Parameciidae</taxon>
        <taxon>Paramecium</taxon>
    </lineage>
</organism>
<comment type="caution">
    <text evidence="1">The sequence shown here is derived from an EMBL/GenBank/DDBJ whole genome shotgun (WGS) entry which is preliminary data.</text>
</comment>
<accession>A0A8S1MN77</accession>
<gene>
    <name evidence="1" type="ORF">PPRIM_AZ9-3.1.T0660111</name>
</gene>
<evidence type="ECO:0000313" key="2">
    <source>
        <dbReference type="Proteomes" id="UP000688137"/>
    </source>
</evidence>